<evidence type="ECO:0000313" key="2">
    <source>
        <dbReference type="EMBL" id="KKL85249.1"/>
    </source>
</evidence>
<comment type="caution">
    <text evidence="2">The sequence shown here is derived from an EMBL/GenBank/DDBJ whole genome shotgun (WGS) entry which is preliminary data.</text>
</comment>
<proteinExistence type="predicted"/>
<feature type="region of interest" description="Disordered" evidence="1">
    <location>
        <begin position="641"/>
        <end position="699"/>
    </location>
</feature>
<protein>
    <submittedName>
        <fullName evidence="2">Uncharacterized protein</fullName>
    </submittedName>
</protein>
<feature type="non-terminal residue" evidence="2">
    <location>
        <position position="773"/>
    </location>
</feature>
<name>A0A0F9FFW0_9ZZZZ</name>
<sequence length="773" mass="86025">RYDIAVALDVMEHTGNHLGFVRWISELAQRVVVCYPRMEFSPPYVTVVDELSWSNQSSLINAVIDYKPLIDSVNHLPDYVHSDIPVNVYTLASDDFGILNVTLFYNFANTNYSVVMNLQNGTYFATIPATVIDTNVTYYIRVYDTFIQYNDSAYFQYYSDGIDPNISSTIVSPSNPNMLDIVNVSINIIDTNPIRNATLFYTFNGFTWSGIEFNSSTIIQIPASFIDGTVNYYVIVSDMANRTSSSAMLSYYTDGLYPTITGISDLIKVSELVSPRVYANISDNIELLSPLLYYSTDEITWFSLVLTLESGNMTEGRFYANIPNIVDGSVAYYIIVSDLHGLISNSITRYYAIDTQPEILFITHFPFEITLDTSITVNAFINDDFGIAGANLYYWINGVSGIKTMTFMNGAYQAIIDPISFNANIDYLVNTFDTIGHSINSTITTIAVDGLPPSITFIQYPIGNITQAAEVQIEVLVKDNAQLNMSGTLLYVSYDKKTWIEMPMQNSGGNSTNATFAVIIPETPTNVIYYYVVSFDNVGLMNSTSTMSYYIENFPDADNDGVADWTEINVYSSDPNNNDTDSDGLFDFDELFFYYTNVSNSDTDYDGMPDGWEVSYSLNPLIDDGSLDKDNDILSNLVEYQVGTNPNNPDSDDDEMPDGWEVSNELNPLADDPDPDRAPSDQSGMGGSSRSHRGRGFGMERPQVDAIPVTFVSPHSLLGGSERYLELLLENLDRGWVRGVVCLQEGPFAARLRTLGYPLEVVPTPARAGMLPA</sequence>
<dbReference type="PANTHER" id="PTHR37467:SF1">
    <property type="entry name" value="EXPORTED CALCIUM-BINDING GLYCOPROTEIN"/>
    <property type="match status" value="1"/>
</dbReference>
<reference evidence="2" key="1">
    <citation type="journal article" date="2015" name="Nature">
        <title>Complex archaea that bridge the gap between prokaryotes and eukaryotes.</title>
        <authorList>
            <person name="Spang A."/>
            <person name="Saw J.H."/>
            <person name="Jorgensen S.L."/>
            <person name="Zaremba-Niedzwiedzka K."/>
            <person name="Martijn J."/>
            <person name="Lind A.E."/>
            <person name="van Eijk R."/>
            <person name="Schleper C."/>
            <person name="Guy L."/>
            <person name="Ettema T.J."/>
        </authorList>
    </citation>
    <scope>NUCLEOTIDE SEQUENCE</scope>
</reference>
<evidence type="ECO:0000256" key="1">
    <source>
        <dbReference type="SAM" id="MobiDB-lite"/>
    </source>
</evidence>
<dbReference type="AlphaFoldDB" id="A0A0F9FFW0"/>
<accession>A0A0F9FFW0</accession>
<dbReference type="EMBL" id="LAZR01021460">
    <property type="protein sequence ID" value="KKL85249.1"/>
    <property type="molecule type" value="Genomic_DNA"/>
</dbReference>
<dbReference type="InterPro" id="IPR053180">
    <property type="entry name" value="Ca-binding_acidic-repeat"/>
</dbReference>
<feature type="non-terminal residue" evidence="2">
    <location>
        <position position="1"/>
    </location>
</feature>
<dbReference type="PANTHER" id="PTHR37467">
    <property type="entry name" value="EXPORTED CALCIUM-BINDING GLYCOPROTEIN-RELATED"/>
    <property type="match status" value="1"/>
</dbReference>
<gene>
    <name evidence="2" type="ORF">LCGC14_1956620</name>
</gene>
<organism evidence="2">
    <name type="scientific">marine sediment metagenome</name>
    <dbReference type="NCBI Taxonomy" id="412755"/>
    <lineage>
        <taxon>unclassified sequences</taxon>
        <taxon>metagenomes</taxon>
        <taxon>ecological metagenomes</taxon>
    </lineage>
</organism>